<feature type="transmembrane region" description="Helical" evidence="8">
    <location>
        <begin position="177"/>
        <end position="195"/>
    </location>
</feature>
<evidence type="ECO:0000256" key="8">
    <source>
        <dbReference type="SAM" id="Phobius"/>
    </source>
</evidence>
<keyword evidence="12" id="KW-1185">Reference proteome</keyword>
<proteinExistence type="inferred from homology"/>
<feature type="domain" description="Cation efflux protein transmembrane" evidence="9">
    <location>
        <begin position="14"/>
        <end position="205"/>
    </location>
</feature>
<dbReference type="Gene3D" id="1.20.1510.10">
    <property type="entry name" value="Cation efflux protein transmembrane domain"/>
    <property type="match status" value="1"/>
</dbReference>
<protein>
    <submittedName>
        <fullName evidence="11">Cation diffusion facilitator family transporter</fullName>
    </submittedName>
</protein>
<feature type="transmembrane region" description="Helical" evidence="8">
    <location>
        <begin position="12"/>
        <end position="32"/>
    </location>
</feature>
<dbReference type="FunFam" id="3.30.70.1350:FF:000002">
    <property type="entry name" value="Ferrous-iron efflux pump FieF"/>
    <property type="match status" value="1"/>
</dbReference>
<dbReference type="GO" id="GO:0015341">
    <property type="term" value="F:zinc efflux antiporter activity"/>
    <property type="evidence" value="ECO:0007669"/>
    <property type="project" value="TreeGrafter"/>
</dbReference>
<evidence type="ECO:0000259" key="10">
    <source>
        <dbReference type="Pfam" id="PF16916"/>
    </source>
</evidence>
<dbReference type="EMBL" id="FNBU01000010">
    <property type="protein sequence ID" value="SDF43430.1"/>
    <property type="molecule type" value="Genomic_DNA"/>
</dbReference>
<dbReference type="Pfam" id="PF16916">
    <property type="entry name" value="ZT_dimer"/>
    <property type="match status" value="1"/>
</dbReference>
<dbReference type="InterPro" id="IPR002524">
    <property type="entry name" value="Cation_efflux"/>
</dbReference>
<dbReference type="InterPro" id="IPR027469">
    <property type="entry name" value="Cation_efflux_TMD_sf"/>
</dbReference>
<dbReference type="InterPro" id="IPR058533">
    <property type="entry name" value="Cation_efflux_TM"/>
</dbReference>
<evidence type="ECO:0000313" key="11">
    <source>
        <dbReference type="EMBL" id="SDF43430.1"/>
    </source>
</evidence>
<evidence type="ECO:0000259" key="9">
    <source>
        <dbReference type="Pfam" id="PF01545"/>
    </source>
</evidence>
<keyword evidence="4" id="KW-1003">Cell membrane</keyword>
<name>A0A1G7L2W2_9FIRM</name>
<feature type="transmembrane region" description="Helical" evidence="8">
    <location>
        <begin position="110"/>
        <end position="130"/>
    </location>
</feature>
<evidence type="ECO:0000256" key="5">
    <source>
        <dbReference type="ARBA" id="ARBA00022692"/>
    </source>
</evidence>
<keyword evidence="7 8" id="KW-0472">Membrane</keyword>
<dbReference type="Proteomes" id="UP000243333">
    <property type="component" value="Unassembled WGS sequence"/>
</dbReference>
<dbReference type="Gene3D" id="3.30.70.1350">
    <property type="entry name" value="Cation efflux protein, cytoplasmic domain"/>
    <property type="match status" value="1"/>
</dbReference>
<keyword evidence="5 8" id="KW-0812">Transmembrane</keyword>
<dbReference type="SUPFAM" id="SSF160240">
    <property type="entry name" value="Cation efflux protein cytoplasmic domain-like"/>
    <property type="match status" value="1"/>
</dbReference>
<evidence type="ECO:0000313" key="12">
    <source>
        <dbReference type="Proteomes" id="UP000243333"/>
    </source>
</evidence>
<evidence type="ECO:0000256" key="3">
    <source>
        <dbReference type="ARBA" id="ARBA00022448"/>
    </source>
</evidence>
<dbReference type="InterPro" id="IPR036837">
    <property type="entry name" value="Cation_efflux_CTD_sf"/>
</dbReference>
<evidence type="ECO:0000256" key="7">
    <source>
        <dbReference type="ARBA" id="ARBA00023136"/>
    </source>
</evidence>
<dbReference type="STRING" id="1123285.SAMN05660235_01594"/>
<evidence type="ECO:0000256" key="2">
    <source>
        <dbReference type="ARBA" id="ARBA00008114"/>
    </source>
</evidence>
<feature type="transmembrane region" description="Helical" evidence="8">
    <location>
        <begin position="80"/>
        <end position="98"/>
    </location>
</feature>
<reference evidence="12" key="1">
    <citation type="submission" date="2016-10" db="EMBL/GenBank/DDBJ databases">
        <authorList>
            <person name="Varghese N."/>
            <person name="Submissions S."/>
        </authorList>
    </citation>
    <scope>NUCLEOTIDE SEQUENCE [LARGE SCALE GENOMIC DNA]</scope>
    <source>
        <strain evidence="12">DSM 23256</strain>
    </source>
</reference>
<keyword evidence="3" id="KW-0813">Transport</keyword>
<keyword evidence="6 8" id="KW-1133">Transmembrane helix</keyword>
<dbReference type="RefSeq" id="WP_093689730.1">
    <property type="nucleotide sequence ID" value="NZ_FNBU01000010.1"/>
</dbReference>
<dbReference type="NCBIfam" id="TIGR01297">
    <property type="entry name" value="CDF"/>
    <property type="match status" value="1"/>
</dbReference>
<dbReference type="OrthoDB" id="9806522at2"/>
<accession>A0A1G7L2W2</accession>
<dbReference type="GO" id="GO:0005886">
    <property type="term" value="C:plasma membrane"/>
    <property type="evidence" value="ECO:0007669"/>
    <property type="project" value="UniProtKB-SubCell"/>
</dbReference>
<dbReference type="InterPro" id="IPR027470">
    <property type="entry name" value="Cation_efflux_CTD"/>
</dbReference>
<dbReference type="PANTHER" id="PTHR43840:SF15">
    <property type="entry name" value="MITOCHONDRIAL METAL TRANSPORTER 1-RELATED"/>
    <property type="match status" value="1"/>
</dbReference>
<evidence type="ECO:0000256" key="4">
    <source>
        <dbReference type="ARBA" id="ARBA00022475"/>
    </source>
</evidence>
<dbReference type="GO" id="GO:0015086">
    <property type="term" value="F:cadmium ion transmembrane transporter activity"/>
    <property type="evidence" value="ECO:0007669"/>
    <property type="project" value="TreeGrafter"/>
</dbReference>
<sequence>MENAEALKQRTARLSVISNTLLVLLKLIVGFYSGAVSIISEAAHSGVDLLAALIAYYAVRKSSQPPDAQHAYGHGKFENLSAAAEAFLIVLAAIWIMYEAVEKLASGHAPAYLEYGIAVMLVSIGVNYAVAERLMKVARATGSQALEADAIHLKADIWTSAGVLVGLAVINLTGVNWLDPAIAIVVAVIVLKAGYTMTKKSLNELTDVSLPPEEEELIGNILASHPGVIAYHRLRTRRSGCMRHIDVHLILHKDMQLDKAHAVCDEIEAAIASALGPCDVVIHLEPCGCHEDFGA</sequence>
<dbReference type="PANTHER" id="PTHR43840">
    <property type="entry name" value="MITOCHONDRIAL METAL TRANSPORTER 1-RELATED"/>
    <property type="match status" value="1"/>
</dbReference>
<dbReference type="AlphaFoldDB" id="A0A1G7L2W2"/>
<feature type="domain" description="Cation efflux protein cytoplasmic" evidence="10">
    <location>
        <begin position="210"/>
        <end position="287"/>
    </location>
</feature>
<evidence type="ECO:0000256" key="6">
    <source>
        <dbReference type="ARBA" id="ARBA00022989"/>
    </source>
</evidence>
<dbReference type="GO" id="GO:0006882">
    <property type="term" value="P:intracellular zinc ion homeostasis"/>
    <property type="evidence" value="ECO:0007669"/>
    <property type="project" value="TreeGrafter"/>
</dbReference>
<dbReference type="Pfam" id="PF01545">
    <property type="entry name" value="Cation_efflux"/>
    <property type="match status" value="1"/>
</dbReference>
<gene>
    <name evidence="11" type="ORF">SAMN05660235_01594</name>
</gene>
<evidence type="ECO:0000256" key="1">
    <source>
        <dbReference type="ARBA" id="ARBA00004651"/>
    </source>
</evidence>
<organism evidence="11 12">
    <name type="scientific">Sporolituus thermophilus DSM 23256</name>
    <dbReference type="NCBI Taxonomy" id="1123285"/>
    <lineage>
        <taxon>Bacteria</taxon>
        <taxon>Bacillati</taxon>
        <taxon>Bacillota</taxon>
        <taxon>Negativicutes</taxon>
        <taxon>Selenomonadales</taxon>
        <taxon>Sporomusaceae</taxon>
        <taxon>Sporolituus</taxon>
    </lineage>
</organism>
<dbReference type="SUPFAM" id="SSF161111">
    <property type="entry name" value="Cation efflux protein transmembrane domain-like"/>
    <property type="match status" value="1"/>
</dbReference>
<dbReference type="InterPro" id="IPR050291">
    <property type="entry name" value="CDF_Transporter"/>
</dbReference>
<comment type="subcellular location">
    <subcellularLocation>
        <location evidence="1">Cell membrane</location>
        <topology evidence="1">Multi-pass membrane protein</topology>
    </subcellularLocation>
</comment>
<dbReference type="GO" id="GO:0015093">
    <property type="term" value="F:ferrous iron transmembrane transporter activity"/>
    <property type="evidence" value="ECO:0007669"/>
    <property type="project" value="TreeGrafter"/>
</dbReference>
<comment type="similarity">
    <text evidence="2">Belongs to the cation diffusion facilitator (CDF) transporter (TC 2.A.4) family.</text>
</comment>